<gene>
    <name evidence="5" type="ORF">HCB27_17210</name>
</gene>
<protein>
    <submittedName>
        <fullName evidence="5">Glycosyltransferase</fullName>
    </submittedName>
</protein>
<comment type="caution">
    <text evidence="5">The sequence shown here is derived from an EMBL/GenBank/DDBJ whole genome shotgun (WGS) entry which is preliminary data.</text>
</comment>
<evidence type="ECO:0000313" key="6">
    <source>
        <dbReference type="Proteomes" id="UP000541735"/>
    </source>
</evidence>
<comment type="similarity">
    <text evidence="1">Belongs to the glycosyltransferase 2 family.</text>
</comment>
<evidence type="ECO:0000256" key="2">
    <source>
        <dbReference type="ARBA" id="ARBA00022676"/>
    </source>
</evidence>
<dbReference type="PANTHER" id="PTHR22916">
    <property type="entry name" value="GLYCOSYLTRANSFERASE"/>
    <property type="match status" value="1"/>
</dbReference>
<feature type="domain" description="Glycosyltransferase 2-like" evidence="4">
    <location>
        <begin position="5"/>
        <end position="133"/>
    </location>
</feature>
<evidence type="ECO:0000313" key="5">
    <source>
        <dbReference type="EMBL" id="MBC2178370.1"/>
    </source>
</evidence>
<dbReference type="AlphaFoldDB" id="A0A7X0Z9C3"/>
<evidence type="ECO:0000256" key="1">
    <source>
        <dbReference type="ARBA" id="ARBA00006739"/>
    </source>
</evidence>
<dbReference type="RefSeq" id="WP_185354029.1">
    <property type="nucleotide sequence ID" value="NZ_JAARMW010000005.1"/>
</dbReference>
<dbReference type="EMBL" id="JAARYD010000013">
    <property type="protein sequence ID" value="MBC2178370.1"/>
    <property type="molecule type" value="Genomic_DNA"/>
</dbReference>
<evidence type="ECO:0000256" key="3">
    <source>
        <dbReference type="ARBA" id="ARBA00022679"/>
    </source>
</evidence>
<keyword evidence="3 5" id="KW-0808">Transferase</keyword>
<dbReference type="Gene3D" id="3.90.550.10">
    <property type="entry name" value="Spore Coat Polysaccharide Biosynthesis Protein SpsA, Chain A"/>
    <property type="match status" value="1"/>
</dbReference>
<proteinExistence type="inferred from homology"/>
<dbReference type="Proteomes" id="UP000541735">
    <property type="component" value="Unassembled WGS sequence"/>
</dbReference>
<organism evidence="5 6">
    <name type="scientific">Listeria booriae</name>
    <dbReference type="NCBI Taxonomy" id="1552123"/>
    <lineage>
        <taxon>Bacteria</taxon>
        <taxon>Bacillati</taxon>
        <taxon>Bacillota</taxon>
        <taxon>Bacilli</taxon>
        <taxon>Bacillales</taxon>
        <taxon>Listeriaceae</taxon>
        <taxon>Listeria</taxon>
    </lineage>
</organism>
<dbReference type="SUPFAM" id="SSF53448">
    <property type="entry name" value="Nucleotide-diphospho-sugar transferases"/>
    <property type="match status" value="1"/>
</dbReference>
<evidence type="ECO:0000259" key="4">
    <source>
        <dbReference type="Pfam" id="PF00535"/>
    </source>
</evidence>
<name>A0A7X0Z9C3_9LIST</name>
<dbReference type="CDD" id="cd00761">
    <property type="entry name" value="Glyco_tranf_GTA_type"/>
    <property type="match status" value="1"/>
</dbReference>
<dbReference type="GO" id="GO:0016757">
    <property type="term" value="F:glycosyltransferase activity"/>
    <property type="evidence" value="ECO:0007669"/>
    <property type="project" value="UniProtKB-KW"/>
</dbReference>
<dbReference type="Pfam" id="PF00535">
    <property type="entry name" value="Glycos_transf_2"/>
    <property type="match status" value="1"/>
</dbReference>
<dbReference type="InterPro" id="IPR001173">
    <property type="entry name" value="Glyco_trans_2-like"/>
</dbReference>
<accession>A0A7X0Z9C3</accession>
<dbReference type="InterPro" id="IPR029044">
    <property type="entry name" value="Nucleotide-diphossugar_trans"/>
</dbReference>
<reference evidence="5 6" key="1">
    <citation type="submission" date="2020-03" db="EMBL/GenBank/DDBJ databases">
        <title>Soil Listeria distribution.</title>
        <authorList>
            <person name="Liao J."/>
            <person name="Wiedmann M."/>
        </authorList>
    </citation>
    <scope>NUCLEOTIDE SEQUENCE [LARGE SCALE GENOMIC DNA]</scope>
    <source>
        <strain evidence="5 6">FSL L7-0259</strain>
    </source>
</reference>
<sequence length="303" mass="35762">MPSISVILPVYNVAPYLEACLDSLILQTYQDFEVIAVNDGSLDESLMILEEYTTKISNLTIITQENRGLSAARNKGLKRAVGTFIYFLDSDDLLAPETFEICMELANRYTLDIVKFDAKPFSDDGCTMANSYDSSHILQEGKVYSQREWLQIQQKHYNSPVWLYIVRAEVIRKHQLHFVEGLLHEDEIFTPQLFTKATRMMYVAQVFFKRRYRSGSIMQNNIYQNKCSYTSKHMVIGLLEEERCRAVTNEARAFLKYRRNELYMDSRGYDQVLQEEMSIIPRLEKYYLNLLYFIRSWRKEWQK</sequence>
<dbReference type="PANTHER" id="PTHR22916:SF51">
    <property type="entry name" value="GLYCOSYLTRANSFERASE EPSH-RELATED"/>
    <property type="match status" value="1"/>
</dbReference>
<keyword evidence="2" id="KW-0328">Glycosyltransferase</keyword>